<dbReference type="Pfam" id="PF20253">
    <property type="entry name" value="DUF6604"/>
    <property type="match status" value="1"/>
</dbReference>
<reference evidence="2" key="1">
    <citation type="journal article" date="2023" name="Mol. Phylogenet. Evol.">
        <title>Genome-scale phylogeny and comparative genomics of the fungal order Sordariales.</title>
        <authorList>
            <person name="Hensen N."/>
            <person name="Bonometti L."/>
            <person name="Westerberg I."/>
            <person name="Brannstrom I.O."/>
            <person name="Guillou S."/>
            <person name="Cros-Aarteil S."/>
            <person name="Calhoun S."/>
            <person name="Haridas S."/>
            <person name="Kuo A."/>
            <person name="Mondo S."/>
            <person name="Pangilinan J."/>
            <person name="Riley R."/>
            <person name="LaButti K."/>
            <person name="Andreopoulos B."/>
            <person name="Lipzen A."/>
            <person name="Chen C."/>
            <person name="Yan M."/>
            <person name="Daum C."/>
            <person name="Ng V."/>
            <person name="Clum A."/>
            <person name="Steindorff A."/>
            <person name="Ohm R.A."/>
            <person name="Martin F."/>
            <person name="Silar P."/>
            <person name="Natvig D.O."/>
            <person name="Lalanne C."/>
            <person name="Gautier V."/>
            <person name="Ament-Velasquez S.L."/>
            <person name="Kruys A."/>
            <person name="Hutchinson M.I."/>
            <person name="Powell A.J."/>
            <person name="Barry K."/>
            <person name="Miller A.N."/>
            <person name="Grigoriev I.V."/>
            <person name="Debuchy R."/>
            <person name="Gladieux P."/>
            <person name="Hiltunen Thoren M."/>
            <person name="Johannesson H."/>
        </authorList>
    </citation>
    <scope>NUCLEOTIDE SEQUENCE</scope>
    <source>
        <strain evidence="2">CBS 958.72</strain>
    </source>
</reference>
<evidence type="ECO:0000313" key="2">
    <source>
        <dbReference type="EMBL" id="KAK3376982.1"/>
    </source>
</evidence>
<evidence type="ECO:0000259" key="1">
    <source>
        <dbReference type="Pfam" id="PF20253"/>
    </source>
</evidence>
<proteinExistence type="predicted"/>
<reference evidence="2" key="2">
    <citation type="submission" date="2023-06" db="EMBL/GenBank/DDBJ databases">
        <authorList>
            <consortium name="Lawrence Berkeley National Laboratory"/>
            <person name="Haridas S."/>
            <person name="Hensen N."/>
            <person name="Bonometti L."/>
            <person name="Westerberg I."/>
            <person name="Brannstrom I.O."/>
            <person name="Guillou S."/>
            <person name="Cros-Aarteil S."/>
            <person name="Calhoun S."/>
            <person name="Kuo A."/>
            <person name="Mondo S."/>
            <person name="Pangilinan J."/>
            <person name="Riley R."/>
            <person name="Labutti K."/>
            <person name="Andreopoulos B."/>
            <person name="Lipzen A."/>
            <person name="Chen C."/>
            <person name="Yanf M."/>
            <person name="Daum C."/>
            <person name="Ng V."/>
            <person name="Clum A."/>
            <person name="Steindorff A."/>
            <person name="Ohm R."/>
            <person name="Martin F."/>
            <person name="Silar P."/>
            <person name="Natvig D."/>
            <person name="Lalanne C."/>
            <person name="Gautier V."/>
            <person name="Ament-Velasquez S.L."/>
            <person name="Kruys A."/>
            <person name="Hutchinson M.I."/>
            <person name="Powell A.J."/>
            <person name="Barry K."/>
            <person name="Miller A.N."/>
            <person name="Grigoriev I.V."/>
            <person name="Debuchy R."/>
            <person name="Gladieux P."/>
            <person name="Thoren M.H."/>
            <person name="Johannesson H."/>
        </authorList>
    </citation>
    <scope>NUCLEOTIDE SEQUENCE</scope>
    <source>
        <strain evidence="2">CBS 958.72</strain>
    </source>
</reference>
<feature type="domain" description="DUF6604" evidence="1">
    <location>
        <begin position="1"/>
        <end position="191"/>
    </location>
</feature>
<accession>A0AAE0KIP2</accession>
<dbReference type="PANTHER" id="PTHR38795:SF1">
    <property type="entry name" value="DUF6604 DOMAIN-CONTAINING PROTEIN"/>
    <property type="match status" value="1"/>
</dbReference>
<gene>
    <name evidence="2" type="ORF">B0T24DRAFT_701029</name>
</gene>
<dbReference type="PANTHER" id="PTHR38795">
    <property type="entry name" value="DUF6604 DOMAIN-CONTAINING PROTEIN"/>
    <property type="match status" value="1"/>
</dbReference>
<dbReference type="Proteomes" id="UP001287356">
    <property type="component" value="Unassembled WGS sequence"/>
</dbReference>
<comment type="caution">
    <text evidence="2">The sequence shown here is derived from an EMBL/GenBank/DDBJ whole genome shotgun (WGS) entry which is preliminary data.</text>
</comment>
<dbReference type="InterPro" id="IPR046539">
    <property type="entry name" value="DUF6604"/>
</dbReference>
<evidence type="ECO:0000313" key="3">
    <source>
        <dbReference type="Proteomes" id="UP001287356"/>
    </source>
</evidence>
<name>A0AAE0KIP2_9PEZI</name>
<dbReference type="AlphaFoldDB" id="A0AAE0KIP2"/>
<protein>
    <recommendedName>
        <fullName evidence="1">DUF6604 domain-containing protein</fullName>
    </recommendedName>
</protein>
<dbReference type="EMBL" id="JAULSN010000003">
    <property type="protein sequence ID" value="KAK3376982.1"/>
    <property type="molecule type" value="Genomic_DNA"/>
</dbReference>
<sequence length="757" mass="85029">MAELVAEKTTIKLPSSMISILGRVIRLRETVAYIVQQQGVITPEQSTAKTHSHFVAVLKQVQGVLCSPARRHTESHDEGVSLHGNNSSARQRLSAAFEALQVYEPSQSSSDGPDVTLPSPEYDIAQDEDNEAEEGCTAFAALSQDVRALREEVNKLWRVNYCENVNMLSPVAVATNTAIDLAREMEKEVAPIIERAGGVTKLFTAHYRSACLADGLNPNRRARKGDDFNVDAYSITKRSMYGAHLLLDQFRQDCLEAGPDQIPPLYNDQWGWYNPEVANPGEAEAKTISTREMYDRDRAAFSEVLSEVSALVHKLKWNNVEDELTRGVRLILMDPSAPIPFWLVFAAQIFIDNLEIMNVSLEQVYSNVTQLGRWITHRIDHLIKETDEKPRPAGWPAKKDSMLRRLRQDAHFFNTQVITKRKRKLLPSIKRPESVLMRHNAVFAGVWAHHLLTLMHTTGIEFANAWGAVFATTQLYYAVLLGLPKPFKWADLLLMQEMQEMQDPKRFWVGRRPRGVDELWKQWRLCRGALLADVIRSDRGGGRGVGFPTDPPVLASDSRRQPRRELATVAPASLMLRARLGGGGAGAAPARVDMTMEDVRKIVGEGKSRRAQGLSDHHALSPAKLIEALAFTLDDEAVEIHFDYFILHFQCWTMLNSFNEIAHPLFTTIFNTPDYIETEIQLPELVGLIFQAAADMVPGMPREQRFALITLAAKEMQIIVRDELGSMMADELEKLGFDVDAEEGIDEDVAWAAFLGR</sequence>
<keyword evidence="3" id="KW-1185">Reference proteome</keyword>
<organism evidence="2 3">
    <name type="scientific">Lasiosphaeria ovina</name>
    <dbReference type="NCBI Taxonomy" id="92902"/>
    <lineage>
        <taxon>Eukaryota</taxon>
        <taxon>Fungi</taxon>
        <taxon>Dikarya</taxon>
        <taxon>Ascomycota</taxon>
        <taxon>Pezizomycotina</taxon>
        <taxon>Sordariomycetes</taxon>
        <taxon>Sordariomycetidae</taxon>
        <taxon>Sordariales</taxon>
        <taxon>Lasiosphaeriaceae</taxon>
        <taxon>Lasiosphaeria</taxon>
    </lineage>
</organism>